<comment type="subcellular location">
    <subcellularLocation>
        <location evidence="1">Nucleus</location>
    </subcellularLocation>
</comment>
<dbReference type="PANTHER" id="PTHR33669:SF1">
    <property type="entry name" value="PROTEIN NIM1-INTERACTING 1"/>
    <property type="match status" value="1"/>
</dbReference>
<dbReference type="GO" id="GO:0005525">
    <property type="term" value="F:GTP binding"/>
    <property type="evidence" value="ECO:0007669"/>
    <property type="project" value="UniProtKB-KW"/>
</dbReference>
<keyword evidence="5" id="KW-0539">Nucleus</keyword>
<dbReference type="PANTHER" id="PTHR33669">
    <property type="entry name" value="PROTEIN NEGATIVE REGULATOR OF RESISTANCE"/>
    <property type="match status" value="1"/>
</dbReference>
<dbReference type="AlphaFoldDB" id="A0A8D9I1Y7"/>
<feature type="compositionally biased region" description="Basic and acidic residues" evidence="6">
    <location>
        <begin position="1"/>
        <end position="21"/>
    </location>
</feature>
<dbReference type="Proteomes" id="UP000694005">
    <property type="component" value="Chromosome A10"/>
</dbReference>
<keyword evidence="4" id="KW-0342">GTP-binding</keyword>
<sequence length="284" mass="32778">MKNEKDQNVETKETSRIGEREREDEDEEEKRINTFFKLIKSYQEARKRRREELAEISGDVRKKTNVGEASGAVVPAFQPEDFSQCGTDVKPLMAVSDHKEGDVKVKEEEEEEAKKEEEEEEEKDHETDSNTQLLMRKLQIFDFETQEEVGSLYLEAQQIGTTFGKPFSGLFQETEPRIVFFGLNYPGTSSIMHQLKTGDTLSETRNISLWKNYFQQASGFVFVVDSIYRERIEDAKSFLYMVMDEIQGNAPDNAAVLVYSNIHLVPGAMSASCEPRTRFFYEIR</sequence>
<dbReference type="Gramene" id="A10p01280.2_BraZ1">
    <property type="protein sequence ID" value="A10p01280.2_BraZ1.CDS"/>
    <property type="gene ID" value="A10g01280.2_BraZ1"/>
</dbReference>
<feature type="region of interest" description="Disordered" evidence="6">
    <location>
        <begin position="1"/>
        <end position="29"/>
    </location>
</feature>
<evidence type="ECO:0000256" key="5">
    <source>
        <dbReference type="ARBA" id="ARBA00023242"/>
    </source>
</evidence>
<dbReference type="GO" id="GO:0003924">
    <property type="term" value="F:GTPase activity"/>
    <property type="evidence" value="ECO:0007669"/>
    <property type="project" value="InterPro"/>
</dbReference>
<dbReference type="InterPro" id="IPR031425">
    <property type="entry name" value="NPR1/NH1-interacting"/>
</dbReference>
<dbReference type="Pfam" id="PF00025">
    <property type="entry name" value="Arf"/>
    <property type="match status" value="1"/>
</dbReference>
<reference evidence="7 8" key="1">
    <citation type="submission" date="2021-07" db="EMBL/GenBank/DDBJ databases">
        <authorList>
            <consortium name="Genoscope - CEA"/>
            <person name="William W."/>
        </authorList>
    </citation>
    <scope>NUCLEOTIDE SEQUENCE [LARGE SCALE GENOMIC DNA]</scope>
</reference>
<organism evidence="7 8">
    <name type="scientific">Brassica campestris</name>
    <name type="common">Field mustard</name>
    <dbReference type="NCBI Taxonomy" id="3711"/>
    <lineage>
        <taxon>Eukaryota</taxon>
        <taxon>Viridiplantae</taxon>
        <taxon>Streptophyta</taxon>
        <taxon>Embryophyta</taxon>
        <taxon>Tracheophyta</taxon>
        <taxon>Spermatophyta</taxon>
        <taxon>Magnoliopsida</taxon>
        <taxon>eudicotyledons</taxon>
        <taxon>Gunneridae</taxon>
        <taxon>Pentapetalae</taxon>
        <taxon>rosids</taxon>
        <taxon>malvids</taxon>
        <taxon>Brassicales</taxon>
        <taxon>Brassicaceae</taxon>
        <taxon>Brassiceae</taxon>
        <taxon>Brassica</taxon>
    </lineage>
</organism>
<feature type="region of interest" description="Disordered" evidence="6">
    <location>
        <begin position="97"/>
        <end position="129"/>
    </location>
</feature>
<dbReference type="InterPro" id="IPR027417">
    <property type="entry name" value="P-loop_NTPase"/>
</dbReference>
<evidence type="ECO:0000256" key="1">
    <source>
        <dbReference type="ARBA" id="ARBA00004123"/>
    </source>
</evidence>
<keyword evidence="3" id="KW-0547">Nucleotide-binding</keyword>
<protein>
    <submittedName>
        <fullName evidence="7">Uncharacterized protein</fullName>
    </submittedName>
</protein>
<dbReference type="GO" id="GO:0010112">
    <property type="term" value="P:regulation of systemic acquired resistance"/>
    <property type="evidence" value="ECO:0007669"/>
    <property type="project" value="InterPro"/>
</dbReference>
<name>A0A8D9I1Y7_BRACM</name>
<evidence type="ECO:0000256" key="4">
    <source>
        <dbReference type="ARBA" id="ARBA00023134"/>
    </source>
</evidence>
<gene>
    <name evidence="7" type="ORF">BRAPAZ1V2_A10P01280.2</name>
</gene>
<dbReference type="Pfam" id="PF15699">
    <property type="entry name" value="NPR1_interact"/>
    <property type="match status" value="1"/>
</dbReference>
<dbReference type="InterPro" id="IPR006689">
    <property type="entry name" value="Small_GTPase_ARF/SAR"/>
</dbReference>
<evidence type="ECO:0000256" key="6">
    <source>
        <dbReference type="SAM" id="MobiDB-lite"/>
    </source>
</evidence>
<evidence type="ECO:0000313" key="8">
    <source>
        <dbReference type="Proteomes" id="UP000694005"/>
    </source>
</evidence>
<dbReference type="GO" id="GO:0005634">
    <property type="term" value="C:nucleus"/>
    <property type="evidence" value="ECO:0007669"/>
    <property type="project" value="UniProtKB-SubCell"/>
</dbReference>
<evidence type="ECO:0000313" key="7">
    <source>
        <dbReference type="EMBL" id="CAG7908882.1"/>
    </source>
</evidence>
<feature type="compositionally biased region" description="Basic and acidic residues" evidence="6">
    <location>
        <begin position="97"/>
        <end position="116"/>
    </location>
</feature>
<evidence type="ECO:0000256" key="3">
    <source>
        <dbReference type="ARBA" id="ARBA00022741"/>
    </source>
</evidence>
<proteinExistence type="inferred from homology"/>
<accession>A0A8D9I1Y7</accession>
<dbReference type="Gene3D" id="3.40.50.300">
    <property type="entry name" value="P-loop containing nucleotide triphosphate hydrolases"/>
    <property type="match status" value="1"/>
</dbReference>
<evidence type="ECO:0000256" key="2">
    <source>
        <dbReference type="ARBA" id="ARBA00009937"/>
    </source>
</evidence>
<comment type="similarity">
    <text evidence="2">Belongs to the NPR1-interactor family.</text>
</comment>
<dbReference type="EMBL" id="LS974626">
    <property type="protein sequence ID" value="CAG7908882.1"/>
    <property type="molecule type" value="Genomic_DNA"/>
</dbReference>
<dbReference type="SUPFAM" id="SSF52540">
    <property type="entry name" value="P-loop containing nucleoside triphosphate hydrolases"/>
    <property type="match status" value="1"/>
</dbReference>